<dbReference type="AlphaFoldDB" id="A0A8S1LBM4"/>
<comment type="caution">
    <text evidence="1">The sequence shown here is derived from an EMBL/GenBank/DDBJ whole genome shotgun (WGS) entry which is preliminary data.</text>
</comment>
<name>A0A8S1LBM4_PARPR</name>
<organism evidence="1 2">
    <name type="scientific">Paramecium primaurelia</name>
    <dbReference type="NCBI Taxonomy" id="5886"/>
    <lineage>
        <taxon>Eukaryota</taxon>
        <taxon>Sar</taxon>
        <taxon>Alveolata</taxon>
        <taxon>Ciliophora</taxon>
        <taxon>Intramacronucleata</taxon>
        <taxon>Oligohymenophorea</taxon>
        <taxon>Peniculida</taxon>
        <taxon>Parameciidae</taxon>
        <taxon>Paramecium</taxon>
    </lineage>
</organism>
<protein>
    <submittedName>
        <fullName evidence="1">Uncharacterized protein</fullName>
    </submittedName>
</protein>
<accession>A0A8S1LBM4</accession>
<keyword evidence="2" id="KW-1185">Reference proteome</keyword>
<reference evidence="1" key="1">
    <citation type="submission" date="2021-01" db="EMBL/GenBank/DDBJ databases">
        <authorList>
            <consortium name="Genoscope - CEA"/>
            <person name="William W."/>
        </authorList>
    </citation>
    <scope>NUCLEOTIDE SEQUENCE</scope>
</reference>
<gene>
    <name evidence="1" type="ORF">PPRIM_AZ9-3.1.T0340044</name>
</gene>
<evidence type="ECO:0000313" key="1">
    <source>
        <dbReference type="EMBL" id="CAD8062893.1"/>
    </source>
</evidence>
<sequence length="120" mass="14161">MIEQNYLCAGNHQGAQIIMVSFDPTLKRNQRLLCQKCLDDLQLPTKVEGFQKTLDSIQDIDNVLKILDALIKVVTDWKMQFQQISKTKIVYSFLDELESLVYRQQHYKQQEILERINKMN</sequence>
<proteinExistence type="predicted"/>
<dbReference type="EMBL" id="CAJJDM010000033">
    <property type="protein sequence ID" value="CAD8062893.1"/>
    <property type="molecule type" value="Genomic_DNA"/>
</dbReference>
<dbReference type="Proteomes" id="UP000688137">
    <property type="component" value="Unassembled WGS sequence"/>
</dbReference>
<evidence type="ECO:0000313" key="2">
    <source>
        <dbReference type="Proteomes" id="UP000688137"/>
    </source>
</evidence>